<feature type="signal peptide" evidence="2">
    <location>
        <begin position="1"/>
        <end position="20"/>
    </location>
</feature>
<evidence type="ECO:0000313" key="4">
    <source>
        <dbReference type="WBParaSite" id="L893_g11721.t1"/>
    </source>
</evidence>
<dbReference type="Proteomes" id="UP000095287">
    <property type="component" value="Unplaced"/>
</dbReference>
<evidence type="ECO:0000313" key="3">
    <source>
        <dbReference type="Proteomes" id="UP000095287"/>
    </source>
</evidence>
<reference evidence="4" key="1">
    <citation type="submission" date="2016-11" db="UniProtKB">
        <authorList>
            <consortium name="WormBaseParasite"/>
        </authorList>
    </citation>
    <scope>IDENTIFICATION</scope>
</reference>
<feature type="region of interest" description="Disordered" evidence="1">
    <location>
        <begin position="64"/>
        <end position="108"/>
    </location>
</feature>
<name>A0A1I7Y1A8_9BILA</name>
<feature type="compositionally biased region" description="Basic and acidic residues" evidence="1">
    <location>
        <begin position="64"/>
        <end position="74"/>
    </location>
</feature>
<organism evidence="3 4">
    <name type="scientific">Steinernema glaseri</name>
    <dbReference type="NCBI Taxonomy" id="37863"/>
    <lineage>
        <taxon>Eukaryota</taxon>
        <taxon>Metazoa</taxon>
        <taxon>Ecdysozoa</taxon>
        <taxon>Nematoda</taxon>
        <taxon>Chromadorea</taxon>
        <taxon>Rhabditida</taxon>
        <taxon>Tylenchina</taxon>
        <taxon>Panagrolaimomorpha</taxon>
        <taxon>Strongyloidoidea</taxon>
        <taxon>Steinernematidae</taxon>
        <taxon>Steinernema</taxon>
    </lineage>
</organism>
<sequence length="108" mass="11805">MRLLLVSSLLFLALLGVVLAQYDDGDSEIVLLGKEVHRLSARLDRFFEQMDELTRRVQSLQAAREMEAERRLEGTSELNDNRGPPGPPGPPGETGFPGLPGRPGSCSC</sequence>
<keyword evidence="3" id="KW-1185">Reference proteome</keyword>
<dbReference type="WBParaSite" id="L893_g11721.t1">
    <property type="protein sequence ID" value="L893_g11721.t1"/>
    <property type="gene ID" value="L893_g11721"/>
</dbReference>
<proteinExistence type="predicted"/>
<feature type="chain" id="PRO_5009311616" evidence="2">
    <location>
        <begin position="21"/>
        <end position="108"/>
    </location>
</feature>
<protein>
    <submittedName>
        <fullName evidence="4">Collagen alpha-1(I) chain-like</fullName>
    </submittedName>
</protein>
<accession>A0A1I7Y1A8</accession>
<keyword evidence="2" id="KW-0732">Signal</keyword>
<evidence type="ECO:0000256" key="1">
    <source>
        <dbReference type="SAM" id="MobiDB-lite"/>
    </source>
</evidence>
<dbReference type="AlphaFoldDB" id="A0A1I7Y1A8"/>
<evidence type="ECO:0000256" key="2">
    <source>
        <dbReference type="SAM" id="SignalP"/>
    </source>
</evidence>